<dbReference type="SUPFAM" id="SSF111331">
    <property type="entry name" value="NAD kinase/diacylglycerol kinase-like"/>
    <property type="match status" value="1"/>
</dbReference>
<comment type="cofactor">
    <cofactor evidence="1">
        <name>Mg(2+)</name>
        <dbReference type="ChEBI" id="CHEBI:18420"/>
    </cofactor>
</comment>
<dbReference type="GO" id="GO:0005524">
    <property type="term" value="F:ATP binding"/>
    <property type="evidence" value="ECO:0007669"/>
    <property type="project" value="UniProtKB-KW"/>
</dbReference>
<keyword evidence="6" id="KW-0067">ATP-binding</keyword>
<name>A0A1H9LKF4_9LACT</name>
<accession>A0A1H9LKF4</accession>
<evidence type="ECO:0000256" key="7">
    <source>
        <dbReference type="ARBA" id="ARBA00023209"/>
    </source>
</evidence>
<feature type="domain" description="DAGKc" evidence="9">
    <location>
        <begin position="1"/>
        <end position="133"/>
    </location>
</feature>
<sequence>MSIILEIIVNIKSGSHKGKTILGNLLTACAQKNIPYEVHISEYAGHTTKLVQEAVAKGLSNKRIVIIGGDGTLNEAVTGLKQMNADVPIAYFPSGTGNDFSRALEVEQEANRFLDLLQVASVHEVEILAYHNHATNDRGYALNSLGIGFDALICQLTNSSKNKGNLNKFGLTKLSYVRNIIAAFKQKETFSAIITTNHTDSYHYDNILLLDLMNHPYFGGGIKFDPESLPNNHEIGIVVAHSVIAKEFIQVFPRILSGGNHFGITESFTRIPATNVRIQIENSQIIQRDGEIYQPQTIDLEVQLETQKFWLIQKEAVSTH</sequence>
<evidence type="ECO:0000256" key="3">
    <source>
        <dbReference type="ARBA" id="ARBA00022679"/>
    </source>
</evidence>
<evidence type="ECO:0000313" key="10">
    <source>
        <dbReference type="EMBL" id="SER11894.1"/>
    </source>
</evidence>
<gene>
    <name evidence="10" type="ORF">SAMN05421767_1205</name>
</gene>
<keyword evidence="4" id="KW-0547">Nucleotide-binding</keyword>
<dbReference type="PANTHER" id="PTHR12358:SF54">
    <property type="entry name" value="SPHINGOSINE KINASE RELATED PROTEIN"/>
    <property type="match status" value="1"/>
</dbReference>
<protein>
    <submittedName>
        <fullName evidence="10">Lipid kinase, YegS/Rv2252/BmrU family</fullName>
    </submittedName>
</protein>
<dbReference type="Pfam" id="PF00781">
    <property type="entry name" value="DAGK_cat"/>
    <property type="match status" value="1"/>
</dbReference>
<dbReference type="InterPro" id="IPR016064">
    <property type="entry name" value="NAD/diacylglycerol_kinase_sf"/>
</dbReference>
<dbReference type="InterPro" id="IPR001206">
    <property type="entry name" value="Diacylglycerol_kinase_cat_dom"/>
</dbReference>
<dbReference type="EMBL" id="FOGF01000020">
    <property type="protein sequence ID" value="SER11894.1"/>
    <property type="molecule type" value="Genomic_DNA"/>
</dbReference>
<evidence type="ECO:0000256" key="6">
    <source>
        <dbReference type="ARBA" id="ARBA00022840"/>
    </source>
</evidence>
<dbReference type="PROSITE" id="PS50146">
    <property type="entry name" value="DAGK"/>
    <property type="match status" value="1"/>
</dbReference>
<dbReference type="SMART" id="SM00046">
    <property type="entry name" value="DAGKc"/>
    <property type="match status" value="1"/>
</dbReference>
<dbReference type="Proteomes" id="UP000198556">
    <property type="component" value="Unassembled WGS sequence"/>
</dbReference>
<keyword evidence="3" id="KW-0808">Transferase</keyword>
<dbReference type="Pfam" id="PF19279">
    <property type="entry name" value="YegS_C"/>
    <property type="match status" value="1"/>
</dbReference>
<evidence type="ECO:0000256" key="8">
    <source>
        <dbReference type="ARBA" id="ARBA00023264"/>
    </source>
</evidence>
<dbReference type="InterPro" id="IPR017438">
    <property type="entry name" value="ATP-NAD_kinase_N"/>
</dbReference>
<dbReference type="AlphaFoldDB" id="A0A1H9LKF4"/>
<keyword evidence="8" id="KW-1208">Phospholipid metabolism</keyword>
<evidence type="ECO:0000259" key="9">
    <source>
        <dbReference type="PROSITE" id="PS50146"/>
    </source>
</evidence>
<keyword evidence="5 10" id="KW-0418">Kinase</keyword>
<proteinExistence type="inferred from homology"/>
<keyword evidence="7" id="KW-0594">Phospholipid biosynthesis</keyword>
<comment type="similarity">
    <text evidence="2">Belongs to the diacylglycerol/lipid kinase family.</text>
</comment>
<dbReference type="InterPro" id="IPR050187">
    <property type="entry name" value="Lipid_Phosphate_FormReg"/>
</dbReference>
<dbReference type="Gene3D" id="2.60.200.40">
    <property type="match status" value="1"/>
</dbReference>
<keyword evidence="7" id="KW-0444">Lipid biosynthesis</keyword>
<organism evidence="10 11">
    <name type="scientific">Granulicatella balaenopterae</name>
    <dbReference type="NCBI Taxonomy" id="137733"/>
    <lineage>
        <taxon>Bacteria</taxon>
        <taxon>Bacillati</taxon>
        <taxon>Bacillota</taxon>
        <taxon>Bacilli</taxon>
        <taxon>Lactobacillales</taxon>
        <taxon>Carnobacteriaceae</taxon>
        <taxon>Granulicatella</taxon>
    </lineage>
</organism>
<keyword evidence="7" id="KW-0443">Lipid metabolism</keyword>
<keyword evidence="11" id="KW-1185">Reference proteome</keyword>
<dbReference type="PANTHER" id="PTHR12358">
    <property type="entry name" value="SPHINGOSINE KINASE"/>
    <property type="match status" value="1"/>
</dbReference>
<evidence type="ECO:0000256" key="1">
    <source>
        <dbReference type="ARBA" id="ARBA00001946"/>
    </source>
</evidence>
<dbReference type="STRING" id="137733.SAMN05421767_1205"/>
<dbReference type="GO" id="GO:0016301">
    <property type="term" value="F:kinase activity"/>
    <property type="evidence" value="ECO:0007669"/>
    <property type="project" value="UniProtKB-KW"/>
</dbReference>
<evidence type="ECO:0000313" key="11">
    <source>
        <dbReference type="Proteomes" id="UP000198556"/>
    </source>
</evidence>
<evidence type="ECO:0000256" key="4">
    <source>
        <dbReference type="ARBA" id="ARBA00022741"/>
    </source>
</evidence>
<dbReference type="RefSeq" id="WP_089746718.1">
    <property type="nucleotide sequence ID" value="NZ_FOGF01000020.1"/>
</dbReference>
<dbReference type="GO" id="GO:0008654">
    <property type="term" value="P:phospholipid biosynthetic process"/>
    <property type="evidence" value="ECO:0007669"/>
    <property type="project" value="UniProtKB-KW"/>
</dbReference>
<evidence type="ECO:0000256" key="5">
    <source>
        <dbReference type="ARBA" id="ARBA00022777"/>
    </source>
</evidence>
<dbReference type="InterPro" id="IPR045540">
    <property type="entry name" value="YegS/DAGK_C"/>
</dbReference>
<dbReference type="Gene3D" id="3.40.50.10330">
    <property type="entry name" value="Probable inorganic polyphosphate/atp-NAD kinase, domain 1"/>
    <property type="match status" value="1"/>
</dbReference>
<evidence type="ECO:0000256" key="2">
    <source>
        <dbReference type="ARBA" id="ARBA00005983"/>
    </source>
</evidence>
<reference evidence="10 11" key="1">
    <citation type="submission" date="2016-10" db="EMBL/GenBank/DDBJ databases">
        <authorList>
            <person name="de Groot N.N."/>
        </authorList>
    </citation>
    <scope>NUCLEOTIDE SEQUENCE [LARGE SCALE GENOMIC DNA]</scope>
    <source>
        <strain evidence="10 11">DSM 15827</strain>
    </source>
</reference>
<dbReference type="OrthoDB" id="9786026at2"/>